<protein>
    <submittedName>
        <fullName evidence="3">(wild Malaysian banana) hypothetical protein</fullName>
    </submittedName>
</protein>
<dbReference type="PANTHER" id="PTHR31009">
    <property type="entry name" value="S-ADENOSYL-L-METHIONINE:CARBOXYL METHYLTRANSFERASE FAMILY PROTEIN"/>
    <property type="match status" value="1"/>
</dbReference>
<evidence type="ECO:0000256" key="1">
    <source>
        <dbReference type="ARBA" id="ARBA00022723"/>
    </source>
</evidence>
<dbReference type="InParanoid" id="A0A804JYD8"/>
<gene>
    <name evidence="3" type="ORF">GSMUA_32510.1</name>
</gene>
<dbReference type="Proteomes" id="UP000012960">
    <property type="component" value="Unplaced"/>
</dbReference>
<dbReference type="InterPro" id="IPR005299">
    <property type="entry name" value="MeTrfase_7"/>
</dbReference>
<dbReference type="EMBL" id="HG996473">
    <property type="protein sequence ID" value="CAG1857388.1"/>
    <property type="molecule type" value="Genomic_DNA"/>
</dbReference>
<evidence type="ECO:0000313" key="3">
    <source>
        <dbReference type="EMBL" id="CAG1857388.1"/>
    </source>
</evidence>
<accession>A0A804JYD8</accession>
<evidence type="ECO:0000313" key="5">
    <source>
        <dbReference type="Proteomes" id="UP000012960"/>
    </source>
</evidence>
<dbReference type="InterPro" id="IPR042086">
    <property type="entry name" value="MeTrfase_capping"/>
</dbReference>
<dbReference type="Gene3D" id="1.10.1200.270">
    <property type="entry name" value="Methyltransferase, alpha-helical capping domain"/>
    <property type="match status" value="1"/>
</dbReference>
<dbReference type="GO" id="GO:0008168">
    <property type="term" value="F:methyltransferase activity"/>
    <property type="evidence" value="ECO:0007669"/>
    <property type="project" value="InterPro"/>
</dbReference>
<dbReference type="OMA" id="RVNIVIC"/>
<evidence type="ECO:0000313" key="4">
    <source>
        <dbReference type="EnsemblPlants" id="Ma07_p21940.1"/>
    </source>
</evidence>
<sequence>MAMSCSNRNKKENIVQGIIEEDKLVTFNMPYYAPSMEEVKAVIHWEDLFDLEQAQIFETNWDPFDDSDDDSAAFDSIASGKNVAGYVRAAFQPLIEEHFGDAILDELFSIYTANVSRHLRQQKSKHYLFVISLKKKEEKKEEADGNAAAAAW</sequence>
<evidence type="ECO:0000256" key="2">
    <source>
        <dbReference type="ARBA" id="ARBA00022842"/>
    </source>
</evidence>
<dbReference type="Gramene" id="Ma07_t21940.1">
    <property type="protein sequence ID" value="Ma07_p21940.1"/>
    <property type="gene ID" value="Ma07_g21940"/>
</dbReference>
<name>A0A804JYD8_MUSAM</name>
<keyword evidence="1" id="KW-0479">Metal-binding</keyword>
<reference evidence="3" key="1">
    <citation type="submission" date="2021-03" db="EMBL/GenBank/DDBJ databases">
        <authorList>
            <consortium name="Genoscope - CEA"/>
            <person name="William W."/>
        </authorList>
    </citation>
    <scope>NUCLEOTIDE SEQUENCE</scope>
    <source>
        <strain evidence="3">Doubled-haploid Pahang</strain>
    </source>
</reference>
<dbReference type="OrthoDB" id="1872732at2759"/>
<proteinExistence type="predicted"/>
<reference evidence="4" key="2">
    <citation type="submission" date="2021-05" db="UniProtKB">
        <authorList>
            <consortium name="EnsemblPlants"/>
        </authorList>
    </citation>
    <scope>IDENTIFICATION</scope>
    <source>
        <strain evidence="4">subsp. malaccensis</strain>
    </source>
</reference>
<dbReference type="AlphaFoldDB" id="A0A804JYD8"/>
<keyword evidence="2" id="KW-0460">Magnesium</keyword>
<dbReference type="Pfam" id="PF03492">
    <property type="entry name" value="Methyltransf_7"/>
    <property type="match status" value="1"/>
</dbReference>
<organism evidence="4 5">
    <name type="scientific">Musa acuminata subsp. malaccensis</name>
    <name type="common">Wild banana</name>
    <name type="synonym">Musa malaccensis</name>
    <dbReference type="NCBI Taxonomy" id="214687"/>
    <lineage>
        <taxon>Eukaryota</taxon>
        <taxon>Viridiplantae</taxon>
        <taxon>Streptophyta</taxon>
        <taxon>Embryophyta</taxon>
        <taxon>Tracheophyta</taxon>
        <taxon>Spermatophyta</taxon>
        <taxon>Magnoliopsida</taxon>
        <taxon>Liliopsida</taxon>
        <taxon>Zingiberales</taxon>
        <taxon>Musaceae</taxon>
        <taxon>Musa</taxon>
    </lineage>
</organism>
<keyword evidence="5" id="KW-1185">Reference proteome</keyword>
<dbReference type="SUPFAM" id="SSF53335">
    <property type="entry name" value="S-adenosyl-L-methionine-dependent methyltransferases"/>
    <property type="match status" value="1"/>
</dbReference>
<dbReference type="EnsemblPlants" id="Ma07_t21940.1">
    <property type="protein sequence ID" value="Ma07_p21940.1"/>
    <property type="gene ID" value="Ma07_g21940"/>
</dbReference>
<dbReference type="GO" id="GO:0046872">
    <property type="term" value="F:metal ion binding"/>
    <property type="evidence" value="ECO:0007669"/>
    <property type="project" value="UniProtKB-KW"/>
</dbReference>
<dbReference type="InterPro" id="IPR029063">
    <property type="entry name" value="SAM-dependent_MTases_sf"/>
</dbReference>